<feature type="region of interest" description="Disordered" evidence="1">
    <location>
        <begin position="374"/>
        <end position="400"/>
    </location>
</feature>
<evidence type="ECO:0000256" key="1">
    <source>
        <dbReference type="SAM" id="MobiDB-lite"/>
    </source>
</evidence>
<dbReference type="EMBL" id="BDSP01000123">
    <property type="protein sequence ID" value="GAX17927.1"/>
    <property type="molecule type" value="Genomic_DNA"/>
</dbReference>
<name>A0A1Z5JV70_FISSO</name>
<feature type="region of interest" description="Disordered" evidence="1">
    <location>
        <begin position="158"/>
        <end position="228"/>
    </location>
</feature>
<proteinExistence type="predicted"/>
<feature type="region of interest" description="Disordered" evidence="1">
    <location>
        <begin position="288"/>
        <end position="351"/>
    </location>
</feature>
<evidence type="ECO:0000313" key="4">
    <source>
        <dbReference type="Proteomes" id="UP000198406"/>
    </source>
</evidence>
<gene>
    <name evidence="3" type="ORF">FisN_18Hh135</name>
</gene>
<dbReference type="AlphaFoldDB" id="A0A1Z5JV70"/>
<protein>
    <recommendedName>
        <fullName evidence="2">DUF6824 domain-containing protein</fullName>
    </recommendedName>
</protein>
<dbReference type="InParanoid" id="A0A1Z5JV70"/>
<feature type="domain" description="DUF6824" evidence="2">
    <location>
        <begin position="23"/>
        <end position="108"/>
    </location>
</feature>
<reference evidence="3 4" key="1">
    <citation type="journal article" date="2015" name="Plant Cell">
        <title>Oil accumulation by the oleaginous diatom Fistulifera solaris as revealed by the genome and transcriptome.</title>
        <authorList>
            <person name="Tanaka T."/>
            <person name="Maeda Y."/>
            <person name="Veluchamy A."/>
            <person name="Tanaka M."/>
            <person name="Abida H."/>
            <person name="Marechal E."/>
            <person name="Bowler C."/>
            <person name="Muto M."/>
            <person name="Sunaga Y."/>
            <person name="Tanaka M."/>
            <person name="Yoshino T."/>
            <person name="Taniguchi T."/>
            <person name="Fukuda Y."/>
            <person name="Nemoto M."/>
            <person name="Matsumoto M."/>
            <person name="Wong P.S."/>
            <person name="Aburatani S."/>
            <person name="Fujibuchi W."/>
        </authorList>
    </citation>
    <scope>NUCLEOTIDE SEQUENCE [LARGE SCALE GENOMIC DNA]</scope>
    <source>
        <strain evidence="3 4">JPCC DA0580</strain>
    </source>
</reference>
<feature type="region of interest" description="Disordered" evidence="1">
    <location>
        <begin position="471"/>
        <end position="493"/>
    </location>
</feature>
<dbReference type="Proteomes" id="UP000198406">
    <property type="component" value="Unassembled WGS sequence"/>
</dbReference>
<evidence type="ECO:0000259" key="2">
    <source>
        <dbReference type="Pfam" id="PF20710"/>
    </source>
</evidence>
<organism evidence="3 4">
    <name type="scientific">Fistulifera solaris</name>
    <name type="common">Oleaginous diatom</name>
    <dbReference type="NCBI Taxonomy" id="1519565"/>
    <lineage>
        <taxon>Eukaryota</taxon>
        <taxon>Sar</taxon>
        <taxon>Stramenopiles</taxon>
        <taxon>Ochrophyta</taxon>
        <taxon>Bacillariophyta</taxon>
        <taxon>Bacillariophyceae</taxon>
        <taxon>Bacillariophycidae</taxon>
        <taxon>Naviculales</taxon>
        <taxon>Naviculaceae</taxon>
        <taxon>Fistulifera</taxon>
    </lineage>
</organism>
<dbReference type="Pfam" id="PF20710">
    <property type="entry name" value="DUF6824"/>
    <property type="match status" value="1"/>
</dbReference>
<dbReference type="OrthoDB" id="44294at2759"/>
<feature type="compositionally biased region" description="Polar residues" evidence="1">
    <location>
        <begin position="165"/>
        <end position="177"/>
    </location>
</feature>
<sequence>MESSVSSSDHHPLTDIEELTAHDVLCGRGVTTNKWAGNEQFRSLVGLNKELYVTSTKRQKMAISRSIVDAVRSMNPPGRFLEKNMDTGLWNDIGNRKAIEKTSQALRDGAATLRKQLSADLGDPEFLSAVFDMEAATRKASPVASKEKETVVKAKPNVKKGIRRTMSSPDVASSSTTMKEKSVLKRAIKRMDTSDSSSELHPPPRQSHSNPSSPREGRYAHNMYRGGPYPHQFPPLQVEFSGPRGFLDCVSDYPMCGNHYRPYDAGYENYDSHRPPWYPGAPPYPRAYPPPPHPNHRAPFSPPSYDSQYWRHPPSSPAGSVRSAGTVRSSPAALPEYDRRPIHPPYPYQHHPPPPYYPRNISHPQLFARQRLEGSVSPLSGSHPASPGDFTPPMSPHSDRIPKREETVLTARSSSPDDVADHFNRTEVMEDSFGFEVVLRERDEAAFESSPMRDDFKQPGQFYFSYTKDEKDNPAQISHEEDHTSPFRYDDDDHGSTSFMMDIADDLLLEPIAPVGPMDEMQAIRTSSPDGM</sequence>
<dbReference type="InterPro" id="IPR049227">
    <property type="entry name" value="DUF6824"/>
</dbReference>
<comment type="caution">
    <text evidence="3">The sequence shown here is derived from an EMBL/GenBank/DDBJ whole genome shotgun (WGS) entry which is preliminary data.</text>
</comment>
<keyword evidence="4" id="KW-1185">Reference proteome</keyword>
<feature type="compositionally biased region" description="Basic and acidic residues" evidence="1">
    <location>
        <begin position="178"/>
        <end position="193"/>
    </location>
</feature>
<accession>A0A1Z5JV70</accession>
<evidence type="ECO:0000313" key="3">
    <source>
        <dbReference type="EMBL" id="GAX17927.1"/>
    </source>
</evidence>